<dbReference type="AlphaFoldDB" id="S5T2A5"/>
<dbReference type="STRING" id="1224163.B841_06285"/>
<accession>S5T2A5</accession>
<dbReference type="RefSeq" id="WP_020934663.1">
    <property type="nucleotide sequence ID" value="NC_021915.1"/>
</dbReference>
<evidence type="ECO:0000313" key="2">
    <source>
        <dbReference type="Proteomes" id="UP000015388"/>
    </source>
</evidence>
<dbReference type="EMBL" id="CP003924">
    <property type="protein sequence ID" value="AGS34730.1"/>
    <property type="molecule type" value="Genomic_DNA"/>
</dbReference>
<dbReference type="HOGENOM" id="CLU_2463840_0_0_11"/>
<reference evidence="1 2" key="1">
    <citation type="submission" date="2012-11" db="EMBL/GenBank/DDBJ databases">
        <title>The complete genome sequence of Corynebacterium maris Coryn-1 (=DSM 45190).</title>
        <authorList>
            <person name="Schaffert L."/>
            <person name="Albersmeier A."/>
            <person name="Kalinowski J."/>
            <person name="Ruckert C."/>
        </authorList>
    </citation>
    <scope>NUCLEOTIDE SEQUENCE [LARGE SCALE GENOMIC DNA]</scope>
    <source>
        <strain evidence="2">Coryn-1</strain>
    </source>
</reference>
<dbReference type="Proteomes" id="UP000015388">
    <property type="component" value="Chromosome"/>
</dbReference>
<sequence>MLTYEPARKVAEDMLGSRTAANSYTNGTHAVFYPAPTVLADGTEVPVVGLGPCVVELDTGQAHVYPAAPEKWPEWVAHDEGRSFVPRG</sequence>
<evidence type="ECO:0000313" key="1">
    <source>
        <dbReference type="EMBL" id="AGS34730.1"/>
    </source>
</evidence>
<dbReference type="KEGG" id="cmd:B841_06285"/>
<dbReference type="PATRIC" id="fig|1224163.3.peg.1262"/>
<keyword evidence="2" id="KW-1185">Reference proteome</keyword>
<gene>
    <name evidence="1" type="ORF">B841_06285</name>
</gene>
<proteinExistence type="predicted"/>
<organism evidence="1 2">
    <name type="scientific">Corynebacterium maris DSM 45190</name>
    <dbReference type="NCBI Taxonomy" id="1224163"/>
    <lineage>
        <taxon>Bacteria</taxon>
        <taxon>Bacillati</taxon>
        <taxon>Actinomycetota</taxon>
        <taxon>Actinomycetes</taxon>
        <taxon>Mycobacteriales</taxon>
        <taxon>Corynebacteriaceae</taxon>
        <taxon>Corynebacterium</taxon>
    </lineage>
</organism>
<protein>
    <submittedName>
        <fullName evidence="1">Uncharacterized protein</fullName>
    </submittedName>
</protein>
<name>S5T2A5_9CORY</name>